<dbReference type="KEGG" id="vg:55006474"/>
<evidence type="ECO:0000313" key="2">
    <source>
        <dbReference type="EMBL" id="AYN57317.1"/>
    </source>
</evidence>
<dbReference type="Proteomes" id="UP000277028">
    <property type="component" value="Segment"/>
</dbReference>
<sequence length="55" mass="6077">MTGPHLALPLTQRQWHEQAAAIAYQPPPSPSWTPQPAPAAPNPFARNPLLVREEQ</sequence>
<dbReference type="EMBL" id="MH834603">
    <property type="protein sequence ID" value="AYN57317.1"/>
    <property type="molecule type" value="Genomic_DNA"/>
</dbReference>
<reference evidence="2 3" key="1">
    <citation type="submission" date="2018-09" db="EMBL/GenBank/DDBJ databases">
        <authorList>
            <person name="Rimple P.A."/>
            <person name="Stoner T.H."/>
            <person name="Garlena R.A."/>
            <person name="Russell D.A."/>
            <person name="Pope W.H."/>
            <person name="Jacobs-Sera D."/>
            <person name="Hatfull G.F."/>
        </authorList>
    </citation>
    <scope>NUCLEOTIDE SEQUENCE [LARGE SCALE GENOMIC DNA]</scope>
</reference>
<name>A0A3G2KEC0_9CAUD</name>
<keyword evidence="3" id="KW-1185">Reference proteome</keyword>
<feature type="compositionally biased region" description="Pro residues" evidence="1">
    <location>
        <begin position="25"/>
        <end position="41"/>
    </location>
</feature>
<evidence type="ECO:0000313" key="3">
    <source>
        <dbReference type="Proteomes" id="UP000277028"/>
    </source>
</evidence>
<proteinExistence type="predicted"/>
<protein>
    <submittedName>
        <fullName evidence="2">Uncharacterized protein</fullName>
    </submittedName>
</protein>
<feature type="region of interest" description="Disordered" evidence="1">
    <location>
        <begin position="24"/>
        <end position="55"/>
    </location>
</feature>
<dbReference type="GeneID" id="55006474"/>
<dbReference type="RefSeq" id="YP_009815253.1">
    <property type="nucleotide sequence ID" value="NC_048091.1"/>
</dbReference>
<accession>A0A3G2KEC0</accession>
<evidence type="ECO:0000256" key="1">
    <source>
        <dbReference type="SAM" id="MobiDB-lite"/>
    </source>
</evidence>
<gene>
    <name evidence="2" type="primary">51</name>
    <name evidence="2" type="ORF">PBI_BRIDGETTE_51</name>
</gene>
<organism evidence="2 3">
    <name type="scientific">Arthrobacter phage Bridgette</name>
    <dbReference type="NCBI Taxonomy" id="2419949"/>
    <lineage>
        <taxon>Viruses</taxon>
        <taxon>Duplodnaviria</taxon>
        <taxon>Heunggongvirae</taxon>
        <taxon>Uroviricota</taxon>
        <taxon>Caudoviricetes</taxon>
        <taxon>Bridgettevirus</taxon>
        <taxon>Bridgettevirus bridgette</taxon>
    </lineage>
</organism>